<dbReference type="Proteomes" id="UP001303889">
    <property type="component" value="Unassembled WGS sequence"/>
</dbReference>
<name>A0AAN6MP67_9PEZI</name>
<feature type="region of interest" description="Disordered" evidence="1">
    <location>
        <begin position="458"/>
        <end position="485"/>
    </location>
</feature>
<dbReference type="PANTHER" id="PTHR12840">
    <property type="entry name" value="NADH-UBIQUINONE OXIDOREDUCTASE ASHI SUBUNIT"/>
    <property type="match status" value="1"/>
</dbReference>
<feature type="region of interest" description="Disordered" evidence="1">
    <location>
        <begin position="595"/>
        <end position="656"/>
    </location>
</feature>
<evidence type="ECO:0000256" key="1">
    <source>
        <dbReference type="SAM" id="MobiDB-lite"/>
    </source>
</evidence>
<evidence type="ECO:0000313" key="3">
    <source>
        <dbReference type="Proteomes" id="UP001303889"/>
    </source>
</evidence>
<keyword evidence="3" id="KW-1185">Reference proteome</keyword>
<feature type="compositionally biased region" description="Low complexity" evidence="1">
    <location>
        <begin position="595"/>
        <end position="615"/>
    </location>
</feature>
<protein>
    <submittedName>
        <fullName evidence="2">NADH dehydrogenase</fullName>
    </submittedName>
</protein>
<gene>
    <name evidence="2" type="ORF">C8A05DRAFT_43232</name>
</gene>
<dbReference type="Pfam" id="PF05821">
    <property type="entry name" value="NDUF_B8"/>
    <property type="match status" value="1"/>
</dbReference>
<dbReference type="AlphaFoldDB" id="A0AAN6MP67"/>
<feature type="region of interest" description="Disordered" evidence="1">
    <location>
        <begin position="524"/>
        <end position="565"/>
    </location>
</feature>
<evidence type="ECO:0000313" key="2">
    <source>
        <dbReference type="EMBL" id="KAK3903537.1"/>
    </source>
</evidence>
<accession>A0AAN6MP67</accession>
<dbReference type="PANTHER" id="PTHR12840:SF1">
    <property type="entry name" value="NADH DEHYDROGENASE [UBIQUINONE] 1 BETA SUBCOMPLEX SUBUNIT 8, MITOCHONDRIAL"/>
    <property type="match status" value="1"/>
</dbReference>
<dbReference type="EMBL" id="MU855442">
    <property type="protein sequence ID" value="KAK3903537.1"/>
    <property type="molecule type" value="Genomic_DNA"/>
</dbReference>
<sequence length="677" mass="73885">MLSRRLLRAAPLRASTLPPMAARRLPFIQHRGFLPESMVGKSKTEEKYPDSDYPSLTAEEDPDMNGGYINPPPVKAQFRDPYADWWDKQERRNLGDPVHEDHDILGIFSTYEYTWTTPGKGLFQIGIVVSIFAGLLYVIKQTYPDRVSYPREFEGGLERELGGPGGIRANPDPMRYDDWDVILFPSGRDAKIPFKEFKVACHVVPDLELAHIHGAVAIPVMTCFVPSLPAGSAFQISIHCWRRPDLSQFTRTYSKHTDLIKFESRILVDGRLVASTVLDRDVNGPHLITSTCEFTKTGELERLRFPHFRRELLFQNHWRPGDDIGRIKIVISEGFPRDSLSAPIERVKNVVAFSFQHAPLELLESNAIAWPNPSMWCSVLNPVMPVPTYHQDDGPSSHTHSPGRKAVLLRNIKNQGFPAPTMPNTVQALSTASYADPSLVNTQPGDSWDGTTPWPMSFRGQRQSNSDTPMHVSGPSLEDEPTSLKVPTNTPTGVLTDDGQGSIFSMSHHPTLPADFASSLTRSLLNQPFPLPPKTTKDAPHGTHGQGPTTCLPSTAHADKASTRKASQPLFCTDTATDPAGSIGSIIANLGCVGGHTSSSATPSSSGPTGEAGSAGHHRGSGGKHAGTGSAVAKRPRNFTPASVRVIDEEDEPRRASPLARVGAGFDVVDILGEVGH</sequence>
<dbReference type="InterPro" id="IPR008699">
    <property type="entry name" value="NDUFB8"/>
</dbReference>
<reference evidence="2" key="2">
    <citation type="submission" date="2023-05" db="EMBL/GenBank/DDBJ databases">
        <authorList>
            <consortium name="Lawrence Berkeley National Laboratory"/>
            <person name="Steindorff A."/>
            <person name="Hensen N."/>
            <person name="Bonometti L."/>
            <person name="Westerberg I."/>
            <person name="Brannstrom I.O."/>
            <person name="Guillou S."/>
            <person name="Cros-Aarteil S."/>
            <person name="Calhoun S."/>
            <person name="Haridas S."/>
            <person name="Kuo A."/>
            <person name="Mondo S."/>
            <person name="Pangilinan J."/>
            <person name="Riley R."/>
            <person name="Labutti K."/>
            <person name="Andreopoulos B."/>
            <person name="Lipzen A."/>
            <person name="Chen C."/>
            <person name="Yanf M."/>
            <person name="Daum C."/>
            <person name="Ng V."/>
            <person name="Clum A."/>
            <person name="Ohm R."/>
            <person name="Martin F."/>
            <person name="Silar P."/>
            <person name="Natvig D."/>
            <person name="Lalanne C."/>
            <person name="Gautier V."/>
            <person name="Ament-Velasquez S.L."/>
            <person name="Kruys A."/>
            <person name="Hutchinson M.I."/>
            <person name="Powell A.J."/>
            <person name="Barry K."/>
            <person name="Miller A.N."/>
            <person name="Grigoriev I.V."/>
            <person name="Debuchy R."/>
            <person name="Gladieux P."/>
            <person name="Thoren M.H."/>
            <person name="Johannesson H."/>
        </authorList>
    </citation>
    <scope>NUCLEOTIDE SEQUENCE</scope>
    <source>
        <strain evidence="2">CBS 103.79</strain>
    </source>
</reference>
<feature type="region of interest" description="Disordered" evidence="1">
    <location>
        <begin position="39"/>
        <end position="65"/>
    </location>
</feature>
<dbReference type="GO" id="GO:0005739">
    <property type="term" value="C:mitochondrion"/>
    <property type="evidence" value="ECO:0007669"/>
    <property type="project" value="InterPro"/>
</dbReference>
<comment type="caution">
    <text evidence="2">The sequence shown here is derived from an EMBL/GenBank/DDBJ whole genome shotgun (WGS) entry which is preliminary data.</text>
</comment>
<reference evidence="2" key="1">
    <citation type="journal article" date="2023" name="Mol. Phylogenet. Evol.">
        <title>Genome-scale phylogeny and comparative genomics of the fungal order Sordariales.</title>
        <authorList>
            <person name="Hensen N."/>
            <person name="Bonometti L."/>
            <person name="Westerberg I."/>
            <person name="Brannstrom I.O."/>
            <person name="Guillou S."/>
            <person name="Cros-Aarteil S."/>
            <person name="Calhoun S."/>
            <person name="Haridas S."/>
            <person name="Kuo A."/>
            <person name="Mondo S."/>
            <person name="Pangilinan J."/>
            <person name="Riley R."/>
            <person name="LaButti K."/>
            <person name="Andreopoulos B."/>
            <person name="Lipzen A."/>
            <person name="Chen C."/>
            <person name="Yan M."/>
            <person name="Daum C."/>
            <person name="Ng V."/>
            <person name="Clum A."/>
            <person name="Steindorff A."/>
            <person name="Ohm R.A."/>
            <person name="Martin F."/>
            <person name="Silar P."/>
            <person name="Natvig D.O."/>
            <person name="Lalanne C."/>
            <person name="Gautier V."/>
            <person name="Ament-Velasquez S.L."/>
            <person name="Kruys A."/>
            <person name="Hutchinson M.I."/>
            <person name="Powell A.J."/>
            <person name="Barry K."/>
            <person name="Miller A.N."/>
            <person name="Grigoriev I.V."/>
            <person name="Debuchy R."/>
            <person name="Gladieux P."/>
            <person name="Hiltunen Thoren M."/>
            <person name="Johannesson H."/>
        </authorList>
    </citation>
    <scope>NUCLEOTIDE SEQUENCE</scope>
    <source>
        <strain evidence="2">CBS 103.79</strain>
    </source>
</reference>
<proteinExistence type="predicted"/>
<organism evidence="2 3">
    <name type="scientific">Staphylotrichum tortipilum</name>
    <dbReference type="NCBI Taxonomy" id="2831512"/>
    <lineage>
        <taxon>Eukaryota</taxon>
        <taxon>Fungi</taxon>
        <taxon>Dikarya</taxon>
        <taxon>Ascomycota</taxon>
        <taxon>Pezizomycotina</taxon>
        <taxon>Sordariomycetes</taxon>
        <taxon>Sordariomycetidae</taxon>
        <taxon>Sordariales</taxon>
        <taxon>Chaetomiaceae</taxon>
        <taxon>Staphylotrichum</taxon>
    </lineage>
</organism>